<evidence type="ECO:0000256" key="1">
    <source>
        <dbReference type="SAM" id="MobiDB-lite"/>
    </source>
</evidence>
<gene>
    <name evidence="2" type="ORF">E8E12_005901</name>
</gene>
<organism evidence="2 3">
    <name type="scientific">Didymella heteroderae</name>
    <dbReference type="NCBI Taxonomy" id="1769908"/>
    <lineage>
        <taxon>Eukaryota</taxon>
        <taxon>Fungi</taxon>
        <taxon>Dikarya</taxon>
        <taxon>Ascomycota</taxon>
        <taxon>Pezizomycotina</taxon>
        <taxon>Dothideomycetes</taxon>
        <taxon>Pleosporomycetidae</taxon>
        <taxon>Pleosporales</taxon>
        <taxon>Pleosporineae</taxon>
        <taxon>Didymellaceae</taxon>
        <taxon>Didymella</taxon>
    </lineage>
</organism>
<feature type="region of interest" description="Disordered" evidence="1">
    <location>
        <begin position="1"/>
        <end position="63"/>
    </location>
</feature>
<accession>A0A9P4WND7</accession>
<feature type="compositionally biased region" description="Basic and acidic residues" evidence="1">
    <location>
        <begin position="312"/>
        <end position="322"/>
    </location>
</feature>
<feature type="compositionally biased region" description="Low complexity" evidence="1">
    <location>
        <begin position="155"/>
        <end position="171"/>
    </location>
</feature>
<feature type="compositionally biased region" description="Basic and acidic residues" evidence="1">
    <location>
        <begin position="265"/>
        <end position="274"/>
    </location>
</feature>
<feature type="compositionally biased region" description="Basic and acidic residues" evidence="1">
    <location>
        <begin position="282"/>
        <end position="292"/>
    </location>
</feature>
<feature type="compositionally biased region" description="Basic and acidic residues" evidence="1">
    <location>
        <begin position="11"/>
        <end position="53"/>
    </location>
</feature>
<dbReference type="Proteomes" id="UP000758155">
    <property type="component" value="Unassembled WGS sequence"/>
</dbReference>
<dbReference type="EMBL" id="SWKV01000047">
    <property type="protein sequence ID" value="KAF3036813.1"/>
    <property type="molecule type" value="Genomic_DNA"/>
</dbReference>
<dbReference type="AlphaFoldDB" id="A0A9P4WND7"/>
<evidence type="ECO:0000313" key="3">
    <source>
        <dbReference type="Proteomes" id="UP000758155"/>
    </source>
</evidence>
<feature type="region of interest" description="Disordered" evidence="1">
    <location>
        <begin position="155"/>
        <end position="186"/>
    </location>
</feature>
<comment type="caution">
    <text evidence="2">The sequence shown here is derived from an EMBL/GenBank/DDBJ whole genome shotgun (WGS) entry which is preliminary data.</text>
</comment>
<dbReference type="OrthoDB" id="10582324at2759"/>
<name>A0A9P4WND7_9PLEO</name>
<feature type="compositionally biased region" description="Polar residues" evidence="1">
    <location>
        <begin position="293"/>
        <end position="311"/>
    </location>
</feature>
<evidence type="ECO:0000313" key="2">
    <source>
        <dbReference type="EMBL" id="KAF3036813.1"/>
    </source>
</evidence>
<proteinExistence type="predicted"/>
<reference evidence="2" key="1">
    <citation type="submission" date="2019-04" db="EMBL/GenBank/DDBJ databases">
        <title>Sequencing of skin fungus with MAO and IRED activity.</title>
        <authorList>
            <person name="Marsaioli A.J."/>
            <person name="Bonatto J.M.C."/>
            <person name="Reis Junior O."/>
        </authorList>
    </citation>
    <scope>NUCLEOTIDE SEQUENCE</scope>
    <source>
        <strain evidence="2">28M1</strain>
    </source>
</reference>
<feature type="region of interest" description="Disordered" evidence="1">
    <location>
        <begin position="265"/>
        <end position="322"/>
    </location>
</feature>
<sequence length="357" mass="40654">MGQGTSLTGGVHEDVRHSSSHEYLLQEKRAEKVAARGQQKIDSHEEIRRKAFTRDSAGLMPEKEQREVARLKLQRLQESIEQGTRWWNDWFERMDSELNSQRARPIPMHKRFRANPTLAARGEWFQLNGNLIHDAANDTSAGVSIDDQSNSPYFSDYSESSYSELPTSSERSSGKIEDADWCNPPDRRQLRKTAACDESEQMITDPDVSKVIETSKPVIGGDTAAINDVHAGKSTNGPSCAEQSSSEDDVMDWCNRRYLCKPNERKQVSEHTESQQEGVNLIKDRDTEDHQSTRGNVTALTDDSQNGQTTDEPPHREQSYEEIERRQWYEKSYMHEIEHLPAKQRCRQTSTPAGTVS</sequence>
<keyword evidence="3" id="KW-1185">Reference proteome</keyword>
<protein>
    <submittedName>
        <fullName evidence="2">Uncharacterized protein</fullName>
    </submittedName>
</protein>